<dbReference type="SUPFAM" id="SSF52283">
    <property type="entry name" value="Formate/glycerate dehydrogenase catalytic domain-like"/>
    <property type="match status" value="1"/>
</dbReference>
<sequence length="314" mass="33573">MSLLIAVKGWNPAAWASRLARHLPHHEIRSWPDAIGDPADIRYALAWKAPAEVLSACPNLKAIFSLGAGVDHLLAQPGLPDVPVVRVVDPDLTARMAEWVALQVLLHHRQHLAYAAQQREGVWRDLEQPAARHVRVGLLGLGVLGAESAKVLVRLGFDVAGWARGSKQIDGVTCYAGEGELDAFLARTDILVNLLPLTPETRGFVDYALVSRLARDGALGAPVFINAGRGGSQVEADLLRALTDGTLKGASLDVFETEPLPAGSPLWKLENVVITPHVAADSDPEAISAYVAEQILAFEAGGALRNTVDRATGY</sequence>
<feature type="domain" description="D-isomer specific 2-hydroxyacid dehydrogenase NAD-binding" evidence="3">
    <location>
        <begin position="104"/>
        <end position="279"/>
    </location>
</feature>
<dbReference type="InterPro" id="IPR006140">
    <property type="entry name" value="D-isomer_DH_NAD-bd"/>
</dbReference>
<keyword evidence="4" id="KW-0670">Pyruvate</keyword>
<evidence type="ECO:0000256" key="2">
    <source>
        <dbReference type="ARBA" id="ARBA00023027"/>
    </source>
</evidence>
<name>A0A285T960_9HYPH</name>
<dbReference type="RefSeq" id="WP_097175642.1">
    <property type="nucleotide sequence ID" value="NZ_OBML01000009.1"/>
</dbReference>
<keyword evidence="2" id="KW-0520">NAD</keyword>
<dbReference type="GO" id="GO:0051287">
    <property type="term" value="F:NAD binding"/>
    <property type="evidence" value="ECO:0007669"/>
    <property type="project" value="InterPro"/>
</dbReference>
<evidence type="ECO:0000313" key="4">
    <source>
        <dbReference type="EMBL" id="SOC17695.1"/>
    </source>
</evidence>
<proteinExistence type="predicted"/>
<organism evidence="4 5">
    <name type="scientific">Stappia indica</name>
    <dbReference type="NCBI Taxonomy" id="538381"/>
    <lineage>
        <taxon>Bacteria</taxon>
        <taxon>Pseudomonadati</taxon>
        <taxon>Pseudomonadota</taxon>
        <taxon>Alphaproteobacteria</taxon>
        <taxon>Hyphomicrobiales</taxon>
        <taxon>Stappiaceae</taxon>
        <taxon>Stappia</taxon>
    </lineage>
</organism>
<dbReference type="Pfam" id="PF02826">
    <property type="entry name" value="2-Hacid_dh_C"/>
    <property type="match status" value="1"/>
</dbReference>
<dbReference type="CDD" id="cd12164">
    <property type="entry name" value="GDH_like_2"/>
    <property type="match status" value="1"/>
</dbReference>
<dbReference type="EMBL" id="OBML01000009">
    <property type="protein sequence ID" value="SOC17695.1"/>
    <property type="molecule type" value="Genomic_DNA"/>
</dbReference>
<accession>A0A285T960</accession>
<dbReference type="PANTHER" id="PTHR43333">
    <property type="entry name" value="2-HACID_DH_C DOMAIN-CONTAINING PROTEIN"/>
    <property type="match status" value="1"/>
</dbReference>
<keyword evidence="1" id="KW-0560">Oxidoreductase</keyword>
<dbReference type="STRING" id="538381.GCA_001696535_02335"/>
<dbReference type="Proteomes" id="UP000219331">
    <property type="component" value="Unassembled WGS sequence"/>
</dbReference>
<dbReference type="AlphaFoldDB" id="A0A285T960"/>
<dbReference type="OrthoDB" id="9787219at2"/>
<protein>
    <submittedName>
        <fullName evidence="4">Glyoxylate/hydroxypyruvate reductase A</fullName>
    </submittedName>
</protein>
<reference evidence="4 5" key="1">
    <citation type="submission" date="2017-08" db="EMBL/GenBank/DDBJ databases">
        <authorList>
            <person name="de Groot N.N."/>
        </authorList>
    </citation>
    <scope>NUCLEOTIDE SEQUENCE [LARGE SCALE GENOMIC DNA]</scope>
    <source>
        <strain evidence="4 5">USBA 352</strain>
    </source>
</reference>
<dbReference type="Gene3D" id="3.40.50.720">
    <property type="entry name" value="NAD(P)-binding Rossmann-like Domain"/>
    <property type="match status" value="2"/>
</dbReference>
<dbReference type="SUPFAM" id="SSF51735">
    <property type="entry name" value="NAD(P)-binding Rossmann-fold domains"/>
    <property type="match status" value="1"/>
</dbReference>
<keyword evidence="5" id="KW-1185">Reference proteome</keyword>
<dbReference type="InterPro" id="IPR036291">
    <property type="entry name" value="NAD(P)-bd_dom_sf"/>
</dbReference>
<evidence type="ECO:0000256" key="1">
    <source>
        <dbReference type="ARBA" id="ARBA00023002"/>
    </source>
</evidence>
<dbReference type="GO" id="GO:0016491">
    <property type="term" value="F:oxidoreductase activity"/>
    <property type="evidence" value="ECO:0007669"/>
    <property type="project" value="UniProtKB-KW"/>
</dbReference>
<gene>
    <name evidence="4" type="ORF">SAMN05421512_10955</name>
</gene>
<evidence type="ECO:0000259" key="3">
    <source>
        <dbReference type="Pfam" id="PF02826"/>
    </source>
</evidence>
<dbReference type="PANTHER" id="PTHR43333:SF1">
    <property type="entry name" value="D-ISOMER SPECIFIC 2-HYDROXYACID DEHYDROGENASE NAD-BINDING DOMAIN-CONTAINING PROTEIN"/>
    <property type="match status" value="1"/>
</dbReference>
<evidence type="ECO:0000313" key="5">
    <source>
        <dbReference type="Proteomes" id="UP000219331"/>
    </source>
</evidence>